<keyword evidence="1" id="KW-0175">Coiled coil</keyword>
<evidence type="ECO:0000313" key="4">
    <source>
        <dbReference type="Proteomes" id="UP000237271"/>
    </source>
</evidence>
<feature type="compositionally biased region" description="Low complexity" evidence="2">
    <location>
        <begin position="458"/>
        <end position="470"/>
    </location>
</feature>
<accession>A0A2P4Y7J7</accession>
<feature type="compositionally biased region" description="Acidic residues" evidence="2">
    <location>
        <begin position="388"/>
        <end position="412"/>
    </location>
</feature>
<feature type="compositionally biased region" description="Polar residues" evidence="2">
    <location>
        <begin position="103"/>
        <end position="113"/>
    </location>
</feature>
<evidence type="ECO:0000313" key="3">
    <source>
        <dbReference type="EMBL" id="POM73784.1"/>
    </source>
</evidence>
<organism evidence="3 4">
    <name type="scientific">Phytophthora palmivora</name>
    <dbReference type="NCBI Taxonomy" id="4796"/>
    <lineage>
        <taxon>Eukaryota</taxon>
        <taxon>Sar</taxon>
        <taxon>Stramenopiles</taxon>
        <taxon>Oomycota</taxon>
        <taxon>Peronosporomycetes</taxon>
        <taxon>Peronosporales</taxon>
        <taxon>Peronosporaceae</taxon>
        <taxon>Phytophthora</taxon>
    </lineage>
</organism>
<evidence type="ECO:0000256" key="1">
    <source>
        <dbReference type="SAM" id="Coils"/>
    </source>
</evidence>
<gene>
    <name evidence="3" type="ORF">PHPALM_9337</name>
</gene>
<comment type="caution">
    <text evidence="3">The sequence shown here is derived from an EMBL/GenBank/DDBJ whole genome shotgun (WGS) entry which is preliminary data.</text>
</comment>
<evidence type="ECO:0000256" key="2">
    <source>
        <dbReference type="SAM" id="MobiDB-lite"/>
    </source>
</evidence>
<feature type="region of interest" description="Disordered" evidence="2">
    <location>
        <begin position="387"/>
        <end position="479"/>
    </location>
</feature>
<feature type="region of interest" description="Disordered" evidence="2">
    <location>
        <begin position="1"/>
        <end position="115"/>
    </location>
</feature>
<feature type="compositionally biased region" description="Polar residues" evidence="2">
    <location>
        <begin position="1"/>
        <end position="10"/>
    </location>
</feature>
<keyword evidence="4" id="KW-1185">Reference proteome</keyword>
<feature type="coiled-coil region" evidence="1">
    <location>
        <begin position="322"/>
        <end position="356"/>
    </location>
</feature>
<feature type="compositionally biased region" description="Gly residues" evidence="2">
    <location>
        <begin position="28"/>
        <end position="37"/>
    </location>
</feature>
<dbReference type="AlphaFoldDB" id="A0A2P4Y7J7"/>
<feature type="compositionally biased region" description="Low complexity" evidence="2">
    <location>
        <begin position="420"/>
        <end position="442"/>
    </location>
</feature>
<dbReference type="Proteomes" id="UP000237271">
    <property type="component" value="Unassembled WGS sequence"/>
</dbReference>
<name>A0A2P4Y7J7_9STRA</name>
<feature type="region of interest" description="Disordered" evidence="2">
    <location>
        <begin position="133"/>
        <end position="158"/>
    </location>
</feature>
<feature type="compositionally biased region" description="Basic and acidic residues" evidence="2">
    <location>
        <begin position="77"/>
        <end position="93"/>
    </location>
</feature>
<dbReference type="EMBL" id="NCKW01005009">
    <property type="protein sequence ID" value="POM73784.1"/>
    <property type="molecule type" value="Genomic_DNA"/>
</dbReference>
<proteinExistence type="predicted"/>
<sequence>MASTSSSNPSLIPAQLPPADTSVEDTGAGAGNSGGLPPGSDVPAHESRDSNVDDNDNNTSSSGKDAKVDNLETIDATPHDIQESSKQPSHDSQSKGNDVPPAQDTSGASSETTRPIGGLITLDQSLKLAMTGILPNKDGSNTADDSGKTPSRYVLPTPRGLDENTFLVGVPAHPAAYRTGANVKDGYGGTKAMMVFDGLTNQDLDDLGRMLGNHVEVREMTLRPYVEREPPSVVNLKITLNSLSMRREMASILTQFPCGRFAERLFYTVSLLHRVLEYHRSQVSTQKISDQEAAAVRTEMETIKANLESDFGSMAEERAALESRLNDRIQKLEGQLEDANRTISRLKQDNRSALDADKLMAFLNEHGNNIRELCDVMKDSLNAHETIEIEDSDEKDDPDDEDYTDDADADNDETPKPKTKSSSKWARPLSTSSSDASTDYSSKPPRTPSKRLRPSQPGSSAKSKGSSSGAERTESPLAMKKYRELSKSELAEIEIPARGVVSWRRRGILTQFSPVKDVAEKQTPGFPDYAPQMTEIMYLQGRWMPMEKS</sequence>
<protein>
    <submittedName>
        <fullName evidence="3">Uncharacterized protein</fullName>
    </submittedName>
</protein>
<reference evidence="3 4" key="1">
    <citation type="journal article" date="2017" name="Genome Biol. Evol.">
        <title>Phytophthora megakarya and P. palmivora, closely related causal agents of cacao black pod rot, underwent increases in genome sizes and gene numbers by different mechanisms.</title>
        <authorList>
            <person name="Ali S.S."/>
            <person name="Shao J."/>
            <person name="Lary D.J."/>
            <person name="Kronmiller B."/>
            <person name="Shen D."/>
            <person name="Strem M.D."/>
            <person name="Amoako-Attah I."/>
            <person name="Akrofi A.Y."/>
            <person name="Begoude B.A."/>
            <person name="Ten Hoopen G.M."/>
            <person name="Coulibaly K."/>
            <person name="Kebe B.I."/>
            <person name="Melnick R.L."/>
            <person name="Guiltinan M.J."/>
            <person name="Tyler B.M."/>
            <person name="Meinhardt L.W."/>
            <person name="Bailey B.A."/>
        </authorList>
    </citation>
    <scope>NUCLEOTIDE SEQUENCE [LARGE SCALE GENOMIC DNA]</scope>
    <source>
        <strain evidence="4">sbr112.9</strain>
    </source>
</reference>